<name>G0TZI3_TRYVY</name>
<accession>G0TZI3</accession>
<proteinExistence type="predicted"/>
<dbReference type="EMBL" id="HE573023">
    <property type="protein sequence ID" value="CCC49388.1"/>
    <property type="molecule type" value="Genomic_DNA"/>
</dbReference>
<reference evidence="2" key="1">
    <citation type="journal article" date="2012" name="Proc. Natl. Acad. Sci. U.S.A.">
        <title>Antigenic diversity is generated by distinct evolutionary mechanisms in African trypanosome species.</title>
        <authorList>
            <person name="Jackson A.P."/>
            <person name="Berry A."/>
            <person name="Aslett M."/>
            <person name="Allison H.C."/>
            <person name="Burton P."/>
            <person name="Vavrova-Anderson J."/>
            <person name="Brown R."/>
            <person name="Browne H."/>
            <person name="Corton N."/>
            <person name="Hauser H."/>
            <person name="Gamble J."/>
            <person name="Gilderthorp R."/>
            <person name="Marcello L."/>
            <person name="McQuillan J."/>
            <person name="Otto T.D."/>
            <person name="Quail M.A."/>
            <person name="Sanders M.J."/>
            <person name="van Tonder A."/>
            <person name="Ginger M.L."/>
            <person name="Field M.C."/>
            <person name="Barry J.D."/>
            <person name="Hertz-Fowler C."/>
            <person name="Berriman M."/>
        </authorList>
    </citation>
    <scope>NUCLEOTIDE SEQUENCE</scope>
    <source>
        <strain evidence="2">Y486</strain>
    </source>
</reference>
<keyword evidence="1" id="KW-0812">Transmembrane</keyword>
<dbReference type="AlphaFoldDB" id="G0TZI3"/>
<feature type="transmembrane region" description="Helical" evidence="1">
    <location>
        <begin position="334"/>
        <end position="354"/>
    </location>
</feature>
<evidence type="ECO:0000256" key="1">
    <source>
        <dbReference type="SAM" id="Phobius"/>
    </source>
</evidence>
<sequence>MTLVSSCSGLYFPTKPMDNVVTLSWKLDGNGPHAPRGVVIFKVKSSDPNLFYVMPRYGALLATDASGNLHRLCTARTFFGLRPPSHKGNSSSSNGSPSAGLCATPLSTGLPSALPTASRTHKERFAIDYRLLSADVSTYEHVEQALTSGSLVSESVRNLWEEASNGKFQILSSASVHLKVFRERVESESFCANSRDSEHGIAPEQFVVPSDASLVPPFMHRGLGNRGRGQVLASKTGILPRAVSKIESRIGESGLVSLKSSIDTLRSGALPCMSEPGPMTQGETLPSASTIVAPAAGECSASVAAGEGGAEQNIVMCSASVCSAALQSRGRKGIPLFVLIGFMILTHVLAVLLLRRGGHKGEGGNF</sequence>
<protein>
    <submittedName>
        <fullName evidence="2">Uncharacterized protein</fullName>
    </submittedName>
</protein>
<evidence type="ECO:0000313" key="2">
    <source>
        <dbReference type="EMBL" id="CCC49388.1"/>
    </source>
</evidence>
<gene>
    <name evidence="2" type="ORF">TVY486_0706980</name>
</gene>
<keyword evidence="1" id="KW-1133">Transmembrane helix</keyword>
<dbReference type="VEuPathDB" id="TriTrypDB:TvY486_0706980"/>
<dbReference type="OMA" id="CANSRDS"/>
<keyword evidence="1" id="KW-0472">Membrane</keyword>
<organism evidence="2">
    <name type="scientific">Trypanosoma vivax (strain Y486)</name>
    <dbReference type="NCBI Taxonomy" id="1055687"/>
    <lineage>
        <taxon>Eukaryota</taxon>
        <taxon>Discoba</taxon>
        <taxon>Euglenozoa</taxon>
        <taxon>Kinetoplastea</taxon>
        <taxon>Metakinetoplastina</taxon>
        <taxon>Trypanosomatida</taxon>
        <taxon>Trypanosomatidae</taxon>
        <taxon>Trypanosoma</taxon>
        <taxon>Duttonella</taxon>
    </lineage>
</organism>